<name>A0A2T5I6Y0_9PROT</name>
<dbReference type="Gene3D" id="2.130.10.10">
    <property type="entry name" value="YVTN repeat-like/Quinoprotein amine dehydrogenase"/>
    <property type="match status" value="1"/>
</dbReference>
<dbReference type="SUPFAM" id="SSF50939">
    <property type="entry name" value="Sialidases"/>
    <property type="match status" value="1"/>
</dbReference>
<evidence type="ECO:0008006" key="4">
    <source>
        <dbReference type="Google" id="ProtNLM"/>
    </source>
</evidence>
<dbReference type="AlphaFoldDB" id="A0A2T5I6Y0"/>
<proteinExistence type="predicted"/>
<feature type="chain" id="PRO_5015785192" description="Exo-alpha-sialidase" evidence="1">
    <location>
        <begin position="22"/>
        <end position="397"/>
    </location>
</feature>
<evidence type="ECO:0000313" key="3">
    <source>
        <dbReference type="Proteomes" id="UP000244152"/>
    </source>
</evidence>
<comment type="caution">
    <text evidence="2">The sequence shown here is derived from an EMBL/GenBank/DDBJ whole genome shotgun (WGS) entry which is preliminary data.</text>
</comment>
<keyword evidence="1" id="KW-0732">Signal</keyword>
<accession>A0A2T5I6Y0</accession>
<protein>
    <recommendedName>
        <fullName evidence="4">Exo-alpha-sialidase</fullName>
    </recommendedName>
</protein>
<evidence type="ECO:0000313" key="2">
    <source>
        <dbReference type="EMBL" id="PTQ79583.1"/>
    </source>
</evidence>
<dbReference type="CDD" id="cd15482">
    <property type="entry name" value="Sialidase_non-viral"/>
    <property type="match status" value="1"/>
</dbReference>
<dbReference type="InterPro" id="IPR015943">
    <property type="entry name" value="WD40/YVTN_repeat-like_dom_sf"/>
</dbReference>
<dbReference type="InterPro" id="IPR036278">
    <property type="entry name" value="Sialidase_sf"/>
</dbReference>
<dbReference type="RefSeq" id="WP_181258926.1">
    <property type="nucleotide sequence ID" value="NZ_QAOK01000025.1"/>
</dbReference>
<reference evidence="2 3" key="1">
    <citation type="submission" date="2018-04" db="EMBL/GenBank/DDBJ databases">
        <title>Active sludge and wastewater microbial communities from Klosterneuburg, Austria.</title>
        <authorList>
            <person name="Wagner M."/>
        </authorList>
    </citation>
    <scope>NUCLEOTIDE SEQUENCE [LARGE SCALE GENOMIC DNA]</scope>
    <source>
        <strain evidence="2 3">Nl12</strain>
    </source>
</reference>
<dbReference type="Proteomes" id="UP000244152">
    <property type="component" value="Unassembled WGS sequence"/>
</dbReference>
<dbReference type="EMBL" id="QAOK01000025">
    <property type="protein sequence ID" value="PTQ79583.1"/>
    <property type="molecule type" value="Genomic_DNA"/>
</dbReference>
<organism evidence="2 3">
    <name type="scientific">Nitrosospira multiformis</name>
    <dbReference type="NCBI Taxonomy" id="1231"/>
    <lineage>
        <taxon>Bacteria</taxon>
        <taxon>Pseudomonadati</taxon>
        <taxon>Pseudomonadota</taxon>
        <taxon>Betaproteobacteria</taxon>
        <taxon>Nitrosomonadales</taxon>
        <taxon>Nitrosomonadaceae</taxon>
        <taxon>Nitrosospira</taxon>
    </lineage>
</organism>
<dbReference type="Gene3D" id="2.120.10.10">
    <property type="match status" value="1"/>
</dbReference>
<sequence>MGYVAVLAITFLLNMPLAVFAGSPEQEQGSTKATTRNTIGVGATLDEAGRLWVARVENQQLLVSFSDDDGFTFSAPVTVTREPESIYADGENRPKIAVARDGTVLLTWVQALPQKHSGNIRMARSTDSGRTFSTPITLNDDGRITSHSFGSMAMDGTGRVVVAWLDGRDREAAKERGEDFTGVSVYMAQSSDNGATFGPNRQFRSHTCQCCRIGLTWSNEGPIALWRDIFDSNTRDFAIANLDKGNMRRATDDEWQIDACPHNGGSIAADGVGGLHFVWFTNGNARQGIFYRRLSGDRMSPPLMVGDPAAQANHASVAANGKTVIVTWREFDGRSYSAKMMYSRDGGESWSEVQRMMASAGATDHPIPLIKGEKVTVVWNTASDGLRVLPLQRLASR</sequence>
<evidence type="ECO:0000256" key="1">
    <source>
        <dbReference type="SAM" id="SignalP"/>
    </source>
</evidence>
<feature type="signal peptide" evidence="1">
    <location>
        <begin position="1"/>
        <end position="21"/>
    </location>
</feature>
<gene>
    <name evidence="2" type="ORF">C8R21_12518</name>
</gene>